<evidence type="ECO:0000313" key="1">
    <source>
        <dbReference type="EMBL" id="TNN76919.1"/>
    </source>
</evidence>
<accession>A0A4Z2IFU3</accession>
<evidence type="ECO:0000313" key="2">
    <source>
        <dbReference type="Proteomes" id="UP000314294"/>
    </source>
</evidence>
<dbReference type="AlphaFoldDB" id="A0A4Z2IFU3"/>
<protein>
    <submittedName>
        <fullName evidence="1">Uncharacterized protein</fullName>
    </submittedName>
</protein>
<gene>
    <name evidence="1" type="ORF">EYF80_012765</name>
</gene>
<dbReference type="EMBL" id="SRLO01000088">
    <property type="protein sequence ID" value="TNN76919.1"/>
    <property type="molecule type" value="Genomic_DNA"/>
</dbReference>
<dbReference type="Proteomes" id="UP000314294">
    <property type="component" value="Unassembled WGS sequence"/>
</dbReference>
<comment type="caution">
    <text evidence="1">The sequence shown here is derived from an EMBL/GenBank/DDBJ whole genome shotgun (WGS) entry which is preliminary data.</text>
</comment>
<organism evidence="1 2">
    <name type="scientific">Liparis tanakae</name>
    <name type="common">Tanaka's snailfish</name>
    <dbReference type="NCBI Taxonomy" id="230148"/>
    <lineage>
        <taxon>Eukaryota</taxon>
        <taxon>Metazoa</taxon>
        <taxon>Chordata</taxon>
        <taxon>Craniata</taxon>
        <taxon>Vertebrata</taxon>
        <taxon>Euteleostomi</taxon>
        <taxon>Actinopterygii</taxon>
        <taxon>Neopterygii</taxon>
        <taxon>Teleostei</taxon>
        <taxon>Neoteleostei</taxon>
        <taxon>Acanthomorphata</taxon>
        <taxon>Eupercaria</taxon>
        <taxon>Perciformes</taxon>
        <taxon>Cottioidei</taxon>
        <taxon>Cottales</taxon>
        <taxon>Liparidae</taxon>
        <taxon>Liparis</taxon>
    </lineage>
</organism>
<name>A0A4Z2IFU3_9TELE</name>
<reference evidence="1 2" key="1">
    <citation type="submission" date="2019-03" db="EMBL/GenBank/DDBJ databases">
        <title>First draft genome of Liparis tanakae, snailfish: a comprehensive survey of snailfish specific genes.</title>
        <authorList>
            <person name="Kim W."/>
            <person name="Song I."/>
            <person name="Jeong J.-H."/>
            <person name="Kim D."/>
            <person name="Kim S."/>
            <person name="Ryu S."/>
            <person name="Song J.Y."/>
            <person name="Lee S.K."/>
        </authorList>
    </citation>
    <scope>NUCLEOTIDE SEQUENCE [LARGE SCALE GENOMIC DNA]</scope>
    <source>
        <tissue evidence="1">Muscle</tissue>
    </source>
</reference>
<proteinExistence type="predicted"/>
<keyword evidence="2" id="KW-1185">Reference proteome</keyword>
<sequence length="138" mass="14518">MALLPESISTSGAAAAANKSSTAPGLQELGLAALASDVPPWGRDHFLCAPLPFLLLDSGLIPLAALCLPTGVSGLLQRLSRVSGPCRSLVWWDYGVKAHLSSWSELWRGTGLNGSCMSSGVGFRGTWEPQEEVPDEDL</sequence>